<protein>
    <submittedName>
        <fullName evidence="1">Uncharacterized protein</fullName>
    </submittedName>
</protein>
<dbReference type="AlphaFoldDB" id="A0A426ZMX5"/>
<evidence type="ECO:0000313" key="1">
    <source>
        <dbReference type="EMBL" id="RRT65363.1"/>
    </source>
</evidence>
<dbReference type="EMBL" id="AMZH03005838">
    <property type="protein sequence ID" value="RRT65363.1"/>
    <property type="molecule type" value="Genomic_DNA"/>
</dbReference>
<gene>
    <name evidence="1" type="ORF">B296_00028285</name>
</gene>
<evidence type="ECO:0000313" key="2">
    <source>
        <dbReference type="Proteomes" id="UP000287651"/>
    </source>
</evidence>
<proteinExistence type="predicted"/>
<dbReference type="Proteomes" id="UP000287651">
    <property type="component" value="Unassembled WGS sequence"/>
</dbReference>
<comment type="caution">
    <text evidence="1">The sequence shown here is derived from an EMBL/GenBank/DDBJ whole genome shotgun (WGS) entry which is preliminary data.</text>
</comment>
<reference evidence="1 2" key="1">
    <citation type="journal article" date="2014" name="Agronomy (Basel)">
        <title>A Draft Genome Sequence for Ensete ventricosum, the Drought-Tolerant Tree Against Hunger.</title>
        <authorList>
            <person name="Harrison J."/>
            <person name="Moore K.A."/>
            <person name="Paszkiewicz K."/>
            <person name="Jones T."/>
            <person name="Grant M."/>
            <person name="Ambacheew D."/>
            <person name="Muzemil S."/>
            <person name="Studholme D.J."/>
        </authorList>
    </citation>
    <scope>NUCLEOTIDE SEQUENCE [LARGE SCALE GENOMIC DNA]</scope>
</reference>
<accession>A0A426ZMX5</accession>
<name>A0A426ZMX5_ENSVE</name>
<organism evidence="1 2">
    <name type="scientific">Ensete ventricosum</name>
    <name type="common">Abyssinian banana</name>
    <name type="synonym">Musa ensete</name>
    <dbReference type="NCBI Taxonomy" id="4639"/>
    <lineage>
        <taxon>Eukaryota</taxon>
        <taxon>Viridiplantae</taxon>
        <taxon>Streptophyta</taxon>
        <taxon>Embryophyta</taxon>
        <taxon>Tracheophyta</taxon>
        <taxon>Spermatophyta</taxon>
        <taxon>Magnoliopsida</taxon>
        <taxon>Liliopsida</taxon>
        <taxon>Zingiberales</taxon>
        <taxon>Musaceae</taxon>
        <taxon>Ensete</taxon>
    </lineage>
</organism>
<sequence>MVEAIVTSMVSVFGSRPQRVESFRSPFSRIWRKISIQVELSGTLGSRGMSFMHRTWPHAPLDRSYRHMPSAPGDRSVMECEHLEFPRLRGNHGGDLGMLIFRP</sequence>